<dbReference type="Gene3D" id="3.40.50.300">
    <property type="entry name" value="P-loop containing nucleotide triphosphate hydrolases"/>
    <property type="match status" value="1"/>
</dbReference>
<evidence type="ECO:0008006" key="3">
    <source>
        <dbReference type="Google" id="ProtNLM"/>
    </source>
</evidence>
<evidence type="ECO:0000313" key="2">
    <source>
        <dbReference type="Proteomes" id="UP000243232"/>
    </source>
</evidence>
<proteinExistence type="predicted"/>
<evidence type="ECO:0000313" key="1">
    <source>
        <dbReference type="EMBL" id="SDT95908.1"/>
    </source>
</evidence>
<reference evidence="2" key="1">
    <citation type="submission" date="2016-10" db="EMBL/GenBank/DDBJ databases">
        <authorList>
            <person name="Varghese N."/>
            <person name="Submissions S."/>
        </authorList>
    </citation>
    <scope>NUCLEOTIDE SEQUENCE [LARGE SCALE GENOMIC DNA]</scope>
    <source>
        <strain evidence="2">DSM 17875</strain>
    </source>
</reference>
<sequence length="304" mass="33186">MLKIDLATDWQVSFGSPVGQPTSATASKLLWTDDDGLTLMQYGSDTEIEYQLQFWDEAVALIDPQQKTIHMHALSPDSTPATLEHLLHDQVFPRLLAHEGQLVVHAGAVAIEGRLALFLGESGLGKSTLVASLYQAGASLLGDDALLVSADHGSFYGQSLYRGLRLLPDSLLSLFPAQTETRPMAHYSSKQRLTIAVPENQNTSPQQLGALFFLEPPSSDQEITLRRMSPAESCIALIRNSFSLDPTDSLLARGKLQQASALANQIPSFALSYPRDYASLPQVHAKIRTQMAECLPRKTDTDSL</sequence>
<organism evidence="1 2">
    <name type="scientific">Pseudomonas pohangensis</name>
    <dbReference type="NCBI Taxonomy" id="364197"/>
    <lineage>
        <taxon>Bacteria</taxon>
        <taxon>Pseudomonadati</taxon>
        <taxon>Pseudomonadota</taxon>
        <taxon>Gammaproteobacteria</taxon>
        <taxon>Pseudomonadales</taxon>
        <taxon>Pseudomonadaceae</taxon>
        <taxon>Pseudomonas</taxon>
    </lineage>
</organism>
<dbReference type="RefSeq" id="WP_090193276.1">
    <property type="nucleotide sequence ID" value="NZ_LT629785.1"/>
</dbReference>
<dbReference type="InterPro" id="IPR027417">
    <property type="entry name" value="P-loop_NTPase"/>
</dbReference>
<name>A0A1H2EMC1_9PSED</name>
<accession>A0A1H2EMC1</accession>
<keyword evidence="2" id="KW-1185">Reference proteome</keyword>
<dbReference type="EMBL" id="LT629785">
    <property type="protein sequence ID" value="SDT95908.1"/>
    <property type="molecule type" value="Genomic_DNA"/>
</dbReference>
<dbReference type="AlphaFoldDB" id="A0A1H2EMC1"/>
<gene>
    <name evidence="1" type="ORF">SAMN05216296_0890</name>
</gene>
<protein>
    <recommendedName>
        <fullName evidence="3">Hpr(Ser) kinase/phosphatase</fullName>
    </recommendedName>
</protein>
<dbReference type="OrthoDB" id="3213869at2"/>
<dbReference type="SUPFAM" id="SSF53795">
    <property type="entry name" value="PEP carboxykinase-like"/>
    <property type="match status" value="1"/>
</dbReference>
<dbReference type="STRING" id="364197.SAMN05216296_0890"/>
<dbReference type="Proteomes" id="UP000243232">
    <property type="component" value="Chromosome I"/>
</dbReference>